<name>A0A8H3FGI6_9LECA</name>
<reference evidence="2" key="1">
    <citation type="submission" date="2021-03" db="EMBL/GenBank/DDBJ databases">
        <authorList>
            <person name="Tagirdzhanova G."/>
        </authorList>
    </citation>
    <scope>NUCLEOTIDE SEQUENCE</scope>
</reference>
<protein>
    <submittedName>
        <fullName evidence="2">Uncharacterized protein</fullName>
    </submittedName>
</protein>
<sequence>MKAIHILGLEVLTALSTFSRPAAAKQSANWAIDSETCYRRPFAPLEVQRALNIAKHVVNNLADGNYDATIQNFIQVLFNQDTDGVGLEWVQDVFAGEGPENLPGIANFDNKVDDDEVEAGDLIVYCGGESLWHTMPSEDDVMLPAIYEAASNTMFPGVLPLCGEHYEGPQEGDPRVSVPMVVTTAADGINRIYICSWMITDLLISTENLPGDYTVYPDSRNARELRARINNWPLGENRFGAGTGLTSFINRFLQFDIMFIEALTKTAAGGFRQNHLGFPLGWQDTIKLSMTGPGVAAIVKYNSGTYMFFALGKLKRKRCIRP</sequence>
<dbReference type="AlphaFoldDB" id="A0A8H3FGI6"/>
<evidence type="ECO:0000313" key="3">
    <source>
        <dbReference type="Proteomes" id="UP000664534"/>
    </source>
</evidence>
<comment type="caution">
    <text evidence="2">The sequence shown here is derived from an EMBL/GenBank/DDBJ whole genome shotgun (WGS) entry which is preliminary data.</text>
</comment>
<dbReference type="EMBL" id="CAJPDT010000035">
    <property type="protein sequence ID" value="CAF9924078.1"/>
    <property type="molecule type" value="Genomic_DNA"/>
</dbReference>
<dbReference type="Proteomes" id="UP000664534">
    <property type="component" value="Unassembled WGS sequence"/>
</dbReference>
<organism evidence="2 3">
    <name type="scientific">Imshaugia aleurites</name>
    <dbReference type="NCBI Taxonomy" id="172621"/>
    <lineage>
        <taxon>Eukaryota</taxon>
        <taxon>Fungi</taxon>
        <taxon>Dikarya</taxon>
        <taxon>Ascomycota</taxon>
        <taxon>Pezizomycotina</taxon>
        <taxon>Lecanoromycetes</taxon>
        <taxon>OSLEUM clade</taxon>
        <taxon>Lecanoromycetidae</taxon>
        <taxon>Lecanorales</taxon>
        <taxon>Lecanorineae</taxon>
        <taxon>Parmeliaceae</taxon>
        <taxon>Imshaugia</taxon>
    </lineage>
</organism>
<evidence type="ECO:0000313" key="2">
    <source>
        <dbReference type="EMBL" id="CAF9924078.1"/>
    </source>
</evidence>
<feature type="chain" id="PRO_5034288288" evidence="1">
    <location>
        <begin position="25"/>
        <end position="322"/>
    </location>
</feature>
<gene>
    <name evidence="2" type="ORF">IMSHALPRED_006088</name>
</gene>
<evidence type="ECO:0000256" key="1">
    <source>
        <dbReference type="SAM" id="SignalP"/>
    </source>
</evidence>
<keyword evidence="1" id="KW-0732">Signal</keyword>
<accession>A0A8H3FGI6</accession>
<proteinExistence type="predicted"/>
<keyword evidence="3" id="KW-1185">Reference proteome</keyword>
<feature type="signal peptide" evidence="1">
    <location>
        <begin position="1"/>
        <end position="24"/>
    </location>
</feature>